<dbReference type="Pfam" id="PF07143">
    <property type="entry name" value="CrtC"/>
    <property type="match status" value="1"/>
</dbReference>
<dbReference type="RefSeq" id="WP_051632466.1">
    <property type="nucleotide sequence ID" value="NZ_JMSZ01000007.1"/>
</dbReference>
<dbReference type="InterPro" id="IPR023374">
    <property type="entry name" value="AttH-like_dom_sf"/>
</dbReference>
<accession>A0A063Y7Y3</accession>
<dbReference type="SUPFAM" id="SSF159245">
    <property type="entry name" value="AttH-like"/>
    <property type="match status" value="1"/>
</dbReference>
<evidence type="ECO:0000313" key="2">
    <source>
        <dbReference type="EMBL" id="KDE41235.1"/>
    </source>
</evidence>
<proteinExistence type="predicted"/>
<dbReference type="InterPro" id="IPR010791">
    <property type="entry name" value="AttH_dom"/>
</dbReference>
<sequence>MIINPHIRNQWLLILPISLLLSGCEADPAPQGFAGLGSAAEGFQTVSPETLIDYPDALGAHPDYRIEWWYITANLEDPQGTPLGIQWTLFRQALTPGPQRDGWANQQLWLGHAAITREHQHLSTETYARGGVGQAGVTQEPFEAWIDHWRLYATREDATEFILELQTPEFGYQLQLQKTGPAVLQGDQGFSIKSAQGQASHYISLPFMHASGEVRIGDKQLEVQGQAWLDREWSSQPLSPDQQGWDWFSLHLDQGDKLMLFRLRHDRGEDYYSGTYIDAEGHPHPLQPQQIHMQPTGQHSVAGRQLPVEWQLSVADWGIHIQTQALNPDAWMQTGIAYWEGPIRFSGSHSGVGYLEMTGY</sequence>
<dbReference type="EMBL" id="JMSZ01000007">
    <property type="protein sequence ID" value="KDE41235.1"/>
    <property type="molecule type" value="Genomic_DNA"/>
</dbReference>
<dbReference type="Proteomes" id="UP000027318">
    <property type="component" value="Unassembled WGS sequence"/>
</dbReference>
<dbReference type="Pfam" id="PF17186">
    <property type="entry name" value="Lipocalin_9"/>
    <property type="match status" value="1"/>
</dbReference>
<name>A0A063Y7Y3_9GAMM</name>
<reference evidence="2 3" key="1">
    <citation type="journal article" date="2005" name="Int. J. Syst. Evol. Microbiol.">
        <title>Nitrincola lacisaponensis gen. nov., sp. nov., a novel alkaliphilic bacterium isolated from an alkaline, saline lake.</title>
        <authorList>
            <person name="Dimitriu P.A."/>
            <person name="Shukla S.K."/>
            <person name="Conradt J."/>
            <person name="Marquez M.C."/>
            <person name="Ventosa A."/>
            <person name="Maglia A."/>
            <person name="Peyton B.M."/>
            <person name="Pinkart H.C."/>
            <person name="Mormile M.R."/>
        </authorList>
    </citation>
    <scope>NUCLEOTIDE SEQUENCE [LARGE SCALE GENOMIC DNA]</scope>
    <source>
        <strain evidence="2 3">4CA</strain>
    </source>
</reference>
<comment type="caution">
    <text evidence="2">The sequence shown here is derived from an EMBL/GenBank/DDBJ whole genome shotgun (WGS) entry which is preliminary data.</text>
</comment>
<evidence type="ECO:0000259" key="1">
    <source>
        <dbReference type="Pfam" id="PF07143"/>
    </source>
</evidence>
<dbReference type="AlphaFoldDB" id="A0A063Y7Y3"/>
<dbReference type="PANTHER" id="PTHR38591">
    <property type="entry name" value="HYDROLASE"/>
    <property type="match status" value="1"/>
</dbReference>
<evidence type="ECO:0000313" key="3">
    <source>
        <dbReference type="Proteomes" id="UP000027318"/>
    </source>
</evidence>
<organism evidence="2 3">
    <name type="scientific">Nitrincola lacisaponensis</name>
    <dbReference type="NCBI Taxonomy" id="267850"/>
    <lineage>
        <taxon>Bacteria</taxon>
        <taxon>Pseudomonadati</taxon>
        <taxon>Pseudomonadota</taxon>
        <taxon>Gammaproteobacteria</taxon>
        <taxon>Oceanospirillales</taxon>
        <taxon>Oceanospirillaceae</taxon>
        <taxon>Nitrincola</taxon>
    </lineage>
</organism>
<dbReference type="PANTHER" id="PTHR38591:SF1">
    <property type="entry name" value="BLL1000 PROTEIN"/>
    <property type="match status" value="1"/>
</dbReference>
<gene>
    <name evidence="2" type="ORF">ADINL_0308</name>
</gene>
<protein>
    <submittedName>
        <fullName evidence="2">AttH component of AttEFGH ABC transport system</fullName>
    </submittedName>
</protein>
<feature type="domain" description="AttH" evidence="1">
    <location>
        <begin position="66"/>
        <end position="235"/>
    </location>
</feature>
<dbReference type="STRING" id="267850.ADINL_0308"/>
<dbReference type="PATRIC" id="fig|267850.7.peg.304"/>
<keyword evidence="3" id="KW-1185">Reference proteome</keyword>
<dbReference type="OrthoDB" id="9770826at2"/>
<dbReference type="Gene3D" id="2.40.370.10">
    <property type="entry name" value="AttH-like domain"/>
    <property type="match status" value="2"/>
</dbReference>